<reference evidence="3" key="1">
    <citation type="submission" date="2020-09" db="EMBL/GenBank/DDBJ databases">
        <title>A novel bacterium of genus Paenibacillus, isolated from South China Sea.</title>
        <authorList>
            <person name="Huang H."/>
            <person name="Mo K."/>
            <person name="Hu Y."/>
        </authorList>
    </citation>
    <scope>NUCLEOTIDE SEQUENCE</scope>
    <source>
        <strain evidence="3">IB182493</strain>
    </source>
</reference>
<dbReference type="InterPro" id="IPR011041">
    <property type="entry name" value="Quinoprot_gluc/sorb_DH_b-prop"/>
</dbReference>
<dbReference type="InterPro" id="IPR011042">
    <property type="entry name" value="6-blade_b-propeller_TolB-like"/>
</dbReference>
<dbReference type="SUPFAM" id="SSF50952">
    <property type="entry name" value="Soluble quinoprotein glucose dehydrogenase"/>
    <property type="match status" value="1"/>
</dbReference>
<evidence type="ECO:0000313" key="4">
    <source>
        <dbReference type="Proteomes" id="UP000632125"/>
    </source>
</evidence>
<organism evidence="3 4">
    <name type="scientific">Paenibacillus arenilitoris</name>
    <dbReference type="NCBI Taxonomy" id="2772299"/>
    <lineage>
        <taxon>Bacteria</taxon>
        <taxon>Bacillati</taxon>
        <taxon>Bacillota</taxon>
        <taxon>Bacilli</taxon>
        <taxon>Bacillales</taxon>
        <taxon>Paenibacillaceae</taxon>
        <taxon>Paenibacillus</taxon>
    </lineage>
</organism>
<comment type="caution">
    <text evidence="3">The sequence shown here is derived from an EMBL/GenBank/DDBJ whole genome shotgun (WGS) entry which is preliminary data.</text>
</comment>
<dbReference type="PANTHER" id="PTHR19328:SF13">
    <property type="entry name" value="HIPL1 PROTEIN"/>
    <property type="match status" value="1"/>
</dbReference>
<evidence type="ECO:0000313" key="3">
    <source>
        <dbReference type="EMBL" id="MBD2871233.1"/>
    </source>
</evidence>
<dbReference type="AlphaFoldDB" id="A0A927H821"/>
<proteinExistence type="predicted"/>
<evidence type="ECO:0000259" key="2">
    <source>
        <dbReference type="Pfam" id="PF07995"/>
    </source>
</evidence>
<dbReference type="Pfam" id="PF07995">
    <property type="entry name" value="GSDH"/>
    <property type="match status" value="1"/>
</dbReference>
<dbReference type="PANTHER" id="PTHR19328">
    <property type="entry name" value="HEDGEHOG-INTERACTING PROTEIN"/>
    <property type="match status" value="1"/>
</dbReference>
<dbReference type="InterPro" id="IPR012938">
    <property type="entry name" value="Glc/Sorbosone_DH"/>
</dbReference>
<evidence type="ECO:0000256" key="1">
    <source>
        <dbReference type="SAM" id="MobiDB-lite"/>
    </source>
</evidence>
<protein>
    <submittedName>
        <fullName evidence="3">PQQ-dependent sugar dehydrogenase</fullName>
    </submittedName>
</protein>
<feature type="domain" description="Glucose/Sorbosone dehydrogenase" evidence="2">
    <location>
        <begin position="60"/>
        <end position="355"/>
    </location>
</feature>
<dbReference type="Gene3D" id="2.120.10.30">
    <property type="entry name" value="TolB, C-terminal domain"/>
    <property type="match status" value="1"/>
</dbReference>
<keyword evidence="4" id="KW-1185">Reference proteome</keyword>
<dbReference type="Proteomes" id="UP000632125">
    <property type="component" value="Unassembled WGS sequence"/>
</dbReference>
<feature type="compositionally biased region" description="Low complexity" evidence="1">
    <location>
        <begin position="19"/>
        <end position="45"/>
    </location>
</feature>
<dbReference type="EMBL" id="JACXIY010000028">
    <property type="protein sequence ID" value="MBD2871233.1"/>
    <property type="molecule type" value="Genomic_DNA"/>
</dbReference>
<feature type="region of interest" description="Disordered" evidence="1">
    <location>
        <begin position="14"/>
        <end position="46"/>
    </location>
</feature>
<gene>
    <name evidence="3" type="ORF">IDH41_21840</name>
</gene>
<name>A0A927H821_9BACL</name>
<accession>A0A927H821</accession>
<sequence length="372" mass="40404">MLSVWLGALAACEQDEQPEVTPASTPAATAPAEEPSAETAVPAESDAPETAYEVLAEKLRVPWVIEFDGDVVYLSEREGNVVKVDGAEMTRQKVNLRKNVHGRGEGGFLGFLLAPDFEQSRTAYAYHTYEENGETLNRIVRLKENGDQWDETGVLLEDIPGAANHDGGRMAFGPDKMLYVTTGDAQRRELAQDLDSLAGKILRMTPDGKVPEDNPFPGSYVYSYGHRNPQGIAWTGDGTMYNTEHGPSGTPGGHDEINVIKPGSNYGWPDIYGGAKKDGMETPIFHTGEKAIAPSGMTIDEQGRLLIATLLGSALYRYDPATGDMSVAFEGEGRLRDVKIKDGKVYVITNNTDGRGIPGENDDRLLVLNKVE</sequence>